<keyword evidence="3" id="KW-0378">Hydrolase</keyword>
<evidence type="ECO:0000256" key="1">
    <source>
        <dbReference type="ARBA" id="ARBA00001946"/>
    </source>
</evidence>
<dbReference type="Gene3D" id="3.40.50.1000">
    <property type="entry name" value="HAD superfamily/HAD-like"/>
    <property type="match status" value="1"/>
</dbReference>
<dbReference type="InterPro" id="IPR051400">
    <property type="entry name" value="HAD-like_hydrolase"/>
</dbReference>
<dbReference type="EMBL" id="NGKB01000001">
    <property type="protein sequence ID" value="RSU16654.1"/>
    <property type="molecule type" value="Genomic_DNA"/>
</dbReference>
<dbReference type="NCBIfam" id="TIGR01549">
    <property type="entry name" value="HAD-SF-IA-v1"/>
    <property type="match status" value="1"/>
</dbReference>
<dbReference type="GO" id="GO:0046872">
    <property type="term" value="F:metal ion binding"/>
    <property type="evidence" value="ECO:0007669"/>
    <property type="project" value="UniProtKB-KW"/>
</dbReference>
<dbReference type="OrthoDB" id="25198at2"/>
<dbReference type="RefSeq" id="WP_126790696.1">
    <property type="nucleotide sequence ID" value="NZ_CP060720.1"/>
</dbReference>
<dbReference type="InterPro" id="IPR006439">
    <property type="entry name" value="HAD-SF_hydro_IA"/>
</dbReference>
<keyword evidence="2" id="KW-0479">Metal-binding</keyword>
<dbReference type="AlphaFoldDB" id="A0A430B8H0"/>
<dbReference type="Pfam" id="PF00702">
    <property type="entry name" value="Hydrolase"/>
    <property type="match status" value="1"/>
</dbReference>
<reference evidence="5 6" key="1">
    <citation type="submission" date="2017-05" db="EMBL/GenBank/DDBJ databases">
        <title>Vagococcus spp. assemblies.</title>
        <authorList>
            <person name="Gulvik C.A."/>
        </authorList>
    </citation>
    <scope>NUCLEOTIDE SEQUENCE [LARGE SCALE GENOMIC DNA]</scope>
    <source>
        <strain evidence="5 6">SS1714</strain>
    </source>
</reference>
<protein>
    <recommendedName>
        <fullName evidence="7">HAD family hydrolase</fullName>
    </recommendedName>
</protein>
<dbReference type="SUPFAM" id="SSF56784">
    <property type="entry name" value="HAD-like"/>
    <property type="match status" value="1"/>
</dbReference>
<organism evidence="5 6">
    <name type="scientific">Vagococcus carniphilus</name>
    <dbReference type="NCBI Taxonomy" id="218144"/>
    <lineage>
        <taxon>Bacteria</taxon>
        <taxon>Bacillati</taxon>
        <taxon>Bacillota</taxon>
        <taxon>Bacilli</taxon>
        <taxon>Lactobacillales</taxon>
        <taxon>Enterococcaceae</taxon>
        <taxon>Vagococcus</taxon>
    </lineage>
</organism>
<evidence type="ECO:0000256" key="3">
    <source>
        <dbReference type="ARBA" id="ARBA00022801"/>
    </source>
</evidence>
<dbReference type="SFLD" id="SFLDG01129">
    <property type="entry name" value="C1.5:_HAD__Beta-PGM__Phosphata"/>
    <property type="match status" value="1"/>
</dbReference>
<dbReference type="SFLD" id="SFLDS00003">
    <property type="entry name" value="Haloacid_Dehalogenase"/>
    <property type="match status" value="1"/>
</dbReference>
<dbReference type="InterPro" id="IPR036412">
    <property type="entry name" value="HAD-like_sf"/>
</dbReference>
<evidence type="ECO:0000256" key="2">
    <source>
        <dbReference type="ARBA" id="ARBA00022723"/>
    </source>
</evidence>
<keyword evidence="4" id="KW-0460">Magnesium</keyword>
<dbReference type="Proteomes" id="UP000288028">
    <property type="component" value="Unassembled WGS sequence"/>
</dbReference>
<proteinExistence type="predicted"/>
<name>A0A430B8H0_9ENTE</name>
<dbReference type="GO" id="GO:0016791">
    <property type="term" value="F:phosphatase activity"/>
    <property type="evidence" value="ECO:0007669"/>
    <property type="project" value="TreeGrafter"/>
</dbReference>
<dbReference type="Gene3D" id="1.20.120.710">
    <property type="entry name" value="Haloacid dehalogenase hydrolase-like domain"/>
    <property type="match status" value="1"/>
</dbReference>
<comment type="cofactor">
    <cofactor evidence="1">
        <name>Mg(2+)</name>
        <dbReference type="ChEBI" id="CHEBI:18420"/>
    </cofactor>
</comment>
<sequence length="239" mass="27863">MKTVIFDVDDTLYDQIEPFKRAMIEVFPNEYEKLSSKKEVLYLRFRHYSDKVFHLTEDGSLSLEDMRVYRITEALRDFSFSVSEHSAKKFQEAYHYYQGKIELRDDVFELLEDLTSKQVPVGILTNGPTNHQKEKIVQLGLSSFLDEGKVFISEEMGVAKPDVLAFRNIEETFETQSENCIYIGDSYENDVVGAKSAGWYMIWLNKYGRKLNDTDVKPDVELSDYSLLKEEILLKKEVD</sequence>
<dbReference type="GO" id="GO:0044281">
    <property type="term" value="P:small molecule metabolic process"/>
    <property type="evidence" value="ECO:0007669"/>
    <property type="project" value="UniProtKB-ARBA"/>
</dbReference>
<dbReference type="InterPro" id="IPR023214">
    <property type="entry name" value="HAD_sf"/>
</dbReference>
<dbReference type="PRINTS" id="PR00413">
    <property type="entry name" value="HADHALOGNASE"/>
</dbReference>
<gene>
    <name evidence="5" type="ORF">CBF28_00260</name>
</gene>
<accession>A0A430B8H0</accession>
<keyword evidence="6" id="KW-1185">Reference proteome</keyword>
<evidence type="ECO:0000256" key="4">
    <source>
        <dbReference type="ARBA" id="ARBA00022842"/>
    </source>
</evidence>
<comment type="caution">
    <text evidence="5">The sequence shown here is derived from an EMBL/GenBank/DDBJ whole genome shotgun (WGS) entry which is preliminary data.</text>
</comment>
<evidence type="ECO:0000313" key="6">
    <source>
        <dbReference type="Proteomes" id="UP000288028"/>
    </source>
</evidence>
<evidence type="ECO:0008006" key="7">
    <source>
        <dbReference type="Google" id="ProtNLM"/>
    </source>
</evidence>
<dbReference type="PANTHER" id="PTHR46470">
    <property type="entry name" value="N-ACYLNEURAMINATE-9-PHOSPHATASE"/>
    <property type="match status" value="1"/>
</dbReference>
<evidence type="ECO:0000313" key="5">
    <source>
        <dbReference type="EMBL" id="RSU16654.1"/>
    </source>
</evidence>
<dbReference type="GeneID" id="95579996"/>
<dbReference type="PANTHER" id="PTHR46470:SF2">
    <property type="entry name" value="GLYCERALDEHYDE 3-PHOSPHATE PHOSPHATASE"/>
    <property type="match status" value="1"/>
</dbReference>